<evidence type="ECO:0000256" key="3">
    <source>
        <dbReference type="ARBA" id="ARBA00022679"/>
    </source>
</evidence>
<evidence type="ECO:0000313" key="9">
    <source>
        <dbReference type="EMBL" id="KPV52193.1"/>
    </source>
</evidence>
<dbReference type="AlphaFoldDB" id="A0A0P9DG06"/>
<reference evidence="9 10" key="1">
    <citation type="submission" date="2015-09" db="EMBL/GenBank/DDBJ databases">
        <title>Draft genome sequence of Kouleothrix aurantiaca JCM 19913.</title>
        <authorList>
            <person name="Hemp J."/>
        </authorList>
    </citation>
    <scope>NUCLEOTIDE SEQUENCE [LARGE SCALE GENOMIC DNA]</scope>
    <source>
        <strain evidence="9 10">COM-B</strain>
    </source>
</reference>
<dbReference type="PANTHER" id="PTHR44936">
    <property type="entry name" value="SENSOR PROTEIN CREC"/>
    <property type="match status" value="1"/>
</dbReference>
<evidence type="ECO:0000256" key="6">
    <source>
        <dbReference type="ARBA" id="ARBA00022840"/>
    </source>
</evidence>
<dbReference type="InterPro" id="IPR050980">
    <property type="entry name" value="2C_sensor_his_kinase"/>
</dbReference>
<keyword evidence="6" id="KW-0067">ATP-binding</keyword>
<dbReference type="EC" id="2.7.13.3" evidence="2"/>
<evidence type="ECO:0000259" key="8">
    <source>
        <dbReference type="PROSITE" id="PS50885"/>
    </source>
</evidence>
<keyword evidence="5" id="KW-0418">Kinase</keyword>
<keyword evidence="7" id="KW-0812">Transmembrane</keyword>
<evidence type="ECO:0000256" key="4">
    <source>
        <dbReference type="ARBA" id="ARBA00022741"/>
    </source>
</evidence>
<proteinExistence type="predicted"/>
<sequence>MRRLLQFIQSHIRYKIIMPFLALTIFVMLAGAAIVLFLVAANAQDVLTNQLANNARIVSAALVEREQNHVNFLRQAAFAGGSVEAGTPSVADSLSGGNTDVVSRTLKVFYLSGISNPTLDFDRLIAFDKNGQSLLDWQRIKDDPREEPYRNGTTDLTPIRDVKRIVSNTLVDGADKFSGLIQFGNDPQPHFYTVVPVKKNATVVGGLMVAIKIDRLLLSLQRNTQVPITTVYNLQGEAIGTTFVPRADLPSLNMRPEVVQELLSNNAQSVINAENSPLVPKYALSNIQQRDYEVAYSPLYIQNKLAGYFSVGLPTDFQVNSVRINRTAITLIALALALGSIVLGYVIARSITRPLSALVHTAEAVTSGDLEQRTEIRSGDEVGRLAQAFNQMTEHLLRLYRTSRELGTAIEVQQVLDVTQRTVDAFVPGTEVLALLDDRGIWGYRLRSDPAPEVVGLQNLRVAPGDPLIRSLGQNQLPQVLD</sequence>
<dbReference type="Gene3D" id="6.10.340.10">
    <property type="match status" value="1"/>
</dbReference>
<protein>
    <recommendedName>
        <fullName evidence="2">histidine kinase</fullName>
        <ecNumber evidence="2">2.7.13.3</ecNumber>
    </recommendedName>
</protein>
<name>A0A0P9DG06_9CHLR</name>
<evidence type="ECO:0000256" key="7">
    <source>
        <dbReference type="SAM" id="Phobius"/>
    </source>
</evidence>
<evidence type="ECO:0000256" key="2">
    <source>
        <dbReference type="ARBA" id="ARBA00012438"/>
    </source>
</evidence>
<comment type="catalytic activity">
    <reaction evidence="1">
        <text>ATP + protein L-histidine = ADP + protein N-phospho-L-histidine.</text>
        <dbReference type="EC" id="2.7.13.3"/>
    </reaction>
</comment>
<dbReference type="GO" id="GO:0007165">
    <property type="term" value="P:signal transduction"/>
    <property type="evidence" value="ECO:0007669"/>
    <property type="project" value="InterPro"/>
</dbReference>
<accession>A0A0P9DG06</accession>
<dbReference type="GO" id="GO:0016020">
    <property type="term" value="C:membrane"/>
    <property type="evidence" value="ECO:0007669"/>
    <property type="project" value="InterPro"/>
</dbReference>
<dbReference type="PANTHER" id="PTHR44936:SF10">
    <property type="entry name" value="SENSOR PROTEIN RSTB"/>
    <property type="match status" value="1"/>
</dbReference>
<keyword evidence="4" id="KW-0547">Nucleotide-binding</keyword>
<feature type="domain" description="HAMP" evidence="8">
    <location>
        <begin position="349"/>
        <end position="401"/>
    </location>
</feature>
<dbReference type="SUPFAM" id="SSF158472">
    <property type="entry name" value="HAMP domain-like"/>
    <property type="match status" value="1"/>
</dbReference>
<dbReference type="Pfam" id="PF00672">
    <property type="entry name" value="HAMP"/>
    <property type="match status" value="1"/>
</dbReference>
<keyword evidence="3" id="KW-0808">Transferase</keyword>
<keyword evidence="7" id="KW-0472">Membrane</keyword>
<feature type="non-terminal residue" evidence="9">
    <location>
        <position position="482"/>
    </location>
</feature>
<dbReference type="CDD" id="cd06225">
    <property type="entry name" value="HAMP"/>
    <property type="match status" value="1"/>
</dbReference>
<dbReference type="InterPro" id="IPR003660">
    <property type="entry name" value="HAMP_dom"/>
</dbReference>
<gene>
    <name evidence="9" type="ORF">SE17_16950</name>
</gene>
<dbReference type="EMBL" id="LJCR01000630">
    <property type="protein sequence ID" value="KPV52193.1"/>
    <property type="molecule type" value="Genomic_DNA"/>
</dbReference>
<dbReference type="SMART" id="SM00304">
    <property type="entry name" value="HAMP"/>
    <property type="match status" value="1"/>
</dbReference>
<dbReference type="GO" id="GO:0005524">
    <property type="term" value="F:ATP binding"/>
    <property type="evidence" value="ECO:0007669"/>
    <property type="project" value="UniProtKB-KW"/>
</dbReference>
<organism evidence="9 10">
    <name type="scientific">Kouleothrix aurantiaca</name>
    <dbReference type="NCBI Taxonomy" id="186479"/>
    <lineage>
        <taxon>Bacteria</taxon>
        <taxon>Bacillati</taxon>
        <taxon>Chloroflexota</taxon>
        <taxon>Chloroflexia</taxon>
        <taxon>Chloroflexales</taxon>
        <taxon>Roseiflexineae</taxon>
        <taxon>Roseiflexaceae</taxon>
        <taxon>Kouleothrix</taxon>
    </lineage>
</organism>
<dbReference type="PROSITE" id="PS50885">
    <property type="entry name" value="HAMP"/>
    <property type="match status" value="1"/>
</dbReference>
<evidence type="ECO:0000313" key="10">
    <source>
        <dbReference type="Proteomes" id="UP000050509"/>
    </source>
</evidence>
<evidence type="ECO:0000256" key="5">
    <source>
        <dbReference type="ARBA" id="ARBA00022777"/>
    </source>
</evidence>
<comment type="caution">
    <text evidence="9">The sequence shown here is derived from an EMBL/GenBank/DDBJ whole genome shotgun (WGS) entry which is preliminary data.</text>
</comment>
<keyword evidence="7" id="KW-1133">Transmembrane helix</keyword>
<keyword evidence="10" id="KW-1185">Reference proteome</keyword>
<feature type="transmembrane region" description="Helical" evidence="7">
    <location>
        <begin position="328"/>
        <end position="348"/>
    </location>
</feature>
<dbReference type="GO" id="GO:0004673">
    <property type="term" value="F:protein histidine kinase activity"/>
    <property type="evidence" value="ECO:0007669"/>
    <property type="project" value="UniProtKB-EC"/>
</dbReference>
<dbReference type="Proteomes" id="UP000050509">
    <property type="component" value="Unassembled WGS sequence"/>
</dbReference>
<evidence type="ECO:0000256" key="1">
    <source>
        <dbReference type="ARBA" id="ARBA00000085"/>
    </source>
</evidence>